<keyword evidence="3" id="KW-0460">Magnesium</keyword>
<evidence type="ECO:0000256" key="1">
    <source>
        <dbReference type="ARBA" id="ARBA00001946"/>
    </source>
</evidence>
<name>A0A401W0E9_STREY</name>
<dbReference type="Gene3D" id="3.40.50.1000">
    <property type="entry name" value="HAD superfamily/HAD-like"/>
    <property type="match status" value="1"/>
</dbReference>
<dbReference type="Proteomes" id="UP000286746">
    <property type="component" value="Unassembled WGS sequence"/>
</dbReference>
<dbReference type="NCBIfam" id="TIGR01509">
    <property type="entry name" value="HAD-SF-IA-v3"/>
    <property type="match status" value="1"/>
</dbReference>
<reference evidence="4 5" key="1">
    <citation type="submission" date="2018-11" db="EMBL/GenBank/DDBJ databases">
        <title>Whole genome sequence of Streptomyces paromomycinus NBRC 15454(T).</title>
        <authorList>
            <person name="Komaki H."/>
            <person name="Tamura T."/>
        </authorList>
    </citation>
    <scope>NUCLEOTIDE SEQUENCE [LARGE SCALE GENOMIC DNA]</scope>
    <source>
        <strain evidence="4 5">NBRC 15454</strain>
    </source>
</reference>
<dbReference type="InterPro" id="IPR023214">
    <property type="entry name" value="HAD_sf"/>
</dbReference>
<dbReference type="InterPro" id="IPR006439">
    <property type="entry name" value="HAD-SF_hydro_IA"/>
</dbReference>
<dbReference type="EMBL" id="BHZD01000001">
    <property type="protein sequence ID" value="GCD42765.1"/>
    <property type="molecule type" value="Genomic_DNA"/>
</dbReference>
<dbReference type="GO" id="GO:0016787">
    <property type="term" value="F:hydrolase activity"/>
    <property type="evidence" value="ECO:0007669"/>
    <property type="project" value="UniProtKB-KW"/>
</dbReference>
<protein>
    <submittedName>
        <fullName evidence="4">Hydrolase</fullName>
    </submittedName>
</protein>
<comment type="caution">
    <text evidence="4">The sequence shown here is derived from an EMBL/GenBank/DDBJ whole genome shotgun (WGS) entry which is preliminary data.</text>
</comment>
<comment type="cofactor">
    <cofactor evidence="1">
        <name>Mg(2+)</name>
        <dbReference type="ChEBI" id="CHEBI:18420"/>
    </cofactor>
</comment>
<dbReference type="RefSeq" id="WP_125054054.1">
    <property type="nucleotide sequence ID" value="NZ_BHZD01000001.1"/>
</dbReference>
<dbReference type="SFLD" id="SFLDS00003">
    <property type="entry name" value="Haloacid_Dehalogenase"/>
    <property type="match status" value="1"/>
</dbReference>
<dbReference type="AlphaFoldDB" id="A0A401W0E9"/>
<dbReference type="Gene3D" id="1.10.150.240">
    <property type="entry name" value="Putative phosphatase, domain 2"/>
    <property type="match status" value="1"/>
</dbReference>
<dbReference type="PRINTS" id="PR00413">
    <property type="entry name" value="HADHALOGNASE"/>
</dbReference>
<dbReference type="SUPFAM" id="SSF56784">
    <property type="entry name" value="HAD-like"/>
    <property type="match status" value="1"/>
</dbReference>
<gene>
    <name evidence="4" type="ORF">GKJPGBOP_02439</name>
</gene>
<organism evidence="4 5">
    <name type="scientific">Streptomyces paromomycinus</name>
    <name type="common">Streptomyces rimosus subsp. paromomycinus</name>
    <dbReference type="NCBI Taxonomy" id="92743"/>
    <lineage>
        <taxon>Bacteria</taxon>
        <taxon>Bacillati</taxon>
        <taxon>Actinomycetota</taxon>
        <taxon>Actinomycetes</taxon>
        <taxon>Kitasatosporales</taxon>
        <taxon>Streptomycetaceae</taxon>
        <taxon>Streptomyces</taxon>
    </lineage>
</organism>
<dbReference type="GO" id="GO:0044281">
    <property type="term" value="P:small molecule metabolic process"/>
    <property type="evidence" value="ECO:0007669"/>
    <property type="project" value="UniProtKB-ARBA"/>
</dbReference>
<dbReference type="SFLD" id="SFLDG01129">
    <property type="entry name" value="C1.5:_HAD__Beta-PGM__Phosphata"/>
    <property type="match status" value="1"/>
</dbReference>
<evidence type="ECO:0000256" key="2">
    <source>
        <dbReference type="ARBA" id="ARBA00022801"/>
    </source>
</evidence>
<proteinExistence type="predicted"/>
<evidence type="ECO:0000256" key="3">
    <source>
        <dbReference type="ARBA" id="ARBA00022842"/>
    </source>
</evidence>
<dbReference type="PANTHER" id="PTHR46470:SF4">
    <property type="entry name" value="5-AMINO-6-(5-PHOSPHO-D-RIBITYLAMINO)URACIL PHOSPHATASE YIGB"/>
    <property type="match status" value="1"/>
</dbReference>
<dbReference type="Pfam" id="PF00702">
    <property type="entry name" value="Hydrolase"/>
    <property type="match status" value="1"/>
</dbReference>
<dbReference type="InterPro" id="IPR051400">
    <property type="entry name" value="HAD-like_hydrolase"/>
</dbReference>
<sequence length="241" mass="26093">MTIEAVLWDVDDTLFDYTGSDRTGALRHIEVEGLLGRYADAECALGRWRECMEVAFGRFLAGEVGFMEHRRERARDFLGETLSDDEADAWFGRYVALYEAAWTLFPDSVQALTDLAPLARQGVLSNSSVRNQERKLRALGIRDHFEVVLCADEVGHAKPAAGAFLAACDALGLAPERVVYVGDKLDVDAIGARDAGLGAVWVDRTGERGDVPDGVTRIGGLAELPSLVRGLIGFGASSTFG</sequence>
<dbReference type="InterPro" id="IPR023198">
    <property type="entry name" value="PGP-like_dom2"/>
</dbReference>
<evidence type="ECO:0000313" key="5">
    <source>
        <dbReference type="Proteomes" id="UP000286746"/>
    </source>
</evidence>
<dbReference type="NCBIfam" id="TIGR01549">
    <property type="entry name" value="HAD-SF-IA-v1"/>
    <property type="match status" value="1"/>
</dbReference>
<keyword evidence="5" id="KW-1185">Reference proteome</keyword>
<accession>A0A401W0E9</accession>
<dbReference type="InterPro" id="IPR036412">
    <property type="entry name" value="HAD-like_sf"/>
</dbReference>
<dbReference type="PANTHER" id="PTHR46470">
    <property type="entry name" value="N-ACYLNEURAMINATE-9-PHOSPHATASE"/>
    <property type="match status" value="1"/>
</dbReference>
<evidence type="ECO:0000313" key="4">
    <source>
        <dbReference type="EMBL" id="GCD42765.1"/>
    </source>
</evidence>
<keyword evidence="2 4" id="KW-0378">Hydrolase</keyword>